<dbReference type="PANTHER" id="PTHR43817">
    <property type="entry name" value="GLYCOSYL HYDROLASE"/>
    <property type="match status" value="1"/>
</dbReference>
<keyword evidence="1" id="KW-0732">Signal</keyword>
<evidence type="ECO:0000256" key="2">
    <source>
        <dbReference type="ARBA" id="ARBA00022801"/>
    </source>
</evidence>
<dbReference type="NCBIfam" id="NF045579">
    <property type="entry name" value="rhamnoside_JR"/>
    <property type="match status" value="1"/>
</dbReference>
<comment type="caution">
    <text evidence="3">The sequence shown here is derived from an EMBL/GenBank/DDBJ whole genome shotgun (WGS) entry which is preliminary data.</text>
</comment>
<keyword evidence="2 3" id="KW-0378">Hydrolase</keyword>
<accession>A0A9E5JUC6</accession>
<dbReference type="Pfam" id="PF17132">
    <property type="entry name" value="Glyco_hydro_106"/>
    <property type="match status" value="1"/>
</dbReference>
<dbReference type="AlphaFoldDB" id="A0A9E5JUC6"/>
<keyword evidence="4" id="KW-1185">Reference proteome</keyword>
<name>A0A9E5JUC6_9GAMM</name>
<organism evidence="3 4">
    <name type="scientific">Pseudomaricurvus hydrocarbonicus</name>
    <dbReference type="NCBI Taxonomy" id="1470433"/>
    <lineage>
        <taxon>Bacteria</taxon>
        <taxon>Pseudomonadati</taxon>
        <taxon>Pseudomonadota</taxon>
        <taxon>Gammaproteobacteria</taxon>
        <taxon>Cellvibrionales</taxon>
        <taxon>Cellvibrionaceae</taxon>
        <taxon>Pseudomaricurvus</taxon>
    </lineage>
</organism>
<dbReference type="PANTHER" id="PTHR43817:SF1">
    <property type="entry name" value="HYDROLASE, FAMILY 43, PUTATIVE (AFU_ORTHOLOGUE AFUA_3G01660)-RELATED"/>
    <property type="match status" value="1"/>
</dbReference>
<protein>
    <submittedName>
        <fullName evidence="3">Glycoside hydrolase</fullName>
    </submittedName>
</protein>
<dbReference type="PROSITE" id="PS51257">
    <property type="entry name" value="PROKAR_LIPOPROTEIN"/>
    <property type="match status" value="1"/>
</dbReference>
<reference evidence="3" key="1">
    <citation type="submission" date="2020-03" db="EMBL/GenBank/DDBJ databases">
        <authorList>
            <person name="Guo F."/>
        </authorList>
    </citation>
    <scope>NUCLEOTIDE SEQUENCE</scope>
    <source>
        <strain evidence="3">JCM 30134</strain>
    </source>
</reference>
<dbReference type="RefSeq" id="WP_167184978.1">
    <property type="nucleotide sequence ID" value="NZ_JAAONZ010000005.1"/>
</dbReference>
<dbReference type="EMBL" id="JAAONZ010000005">
    <property type="protein sequence ID" value="NHO65641.1"/>
    <property type="molecule type" value="Genomic_DNA"/>
</dbReference>
<dbReference type="GO" id="GO:0016787">
    <property type="term" value="F:hydrolase activity"/>
    <property type="evidence" value="ECO:0007669"/>
    <property type="project" value="UniProtKB-KW"/>
</dbReference>
<evidence type="ECO:0000256" key="1">
    <source>
        <dbReference type="ARBA" id="ARBA00022729"/>
    </source>
</evidence>
<evidence type="ECO:0000313" key="3">
    <source>
        <dbReference type="EMBL" id="NHO65641.1"/>
    </source>
</evidence>
<dbReference type="InterPro" id="IPR008979">
    <property type="entry name" value="Galactose-bd-like_sf"/>
</dbReference>
<dbReference type="Gene3D" id="2.60.120.260">
    <property type="entry name" value="Galactose-binding domain-like"/>
    <property type="match status" value="1"/>
</dbReference>
<dbReference type="SUPFAM" id="SSF49785">
    <property type="entry name" value="Galactose-binding domain-like"/>
    <property type="match status" value="1"/>
</dbReference>
<gene>
    <name evidence="3" type="ORF">G8770_08820</name>
</gene>
<dbReference type="Proteomes" id="UP000787472">
    <property type="component" value="Unassembled WGS sequence"/>
</dbReference>
<sequence>MPCRFPFARHLITAASLTVGLSGCSPAHDGNRHSVTDLQQSFQTPPTEAKPRVWWHWMNGNISAEGIRRDLDWMDNIGIGGVQNFDAAMQTPQIVDERLVYMSPAWQQAFKLAVQTAADKGMEFGIAASPGWSETGGPWVPAQDGMKKLVWSETRVDAAQSTAVKLPPPPNTTGPFQTLPMALEHGLGSDHLKHQHFEDAMVLAYPVTAVSSAKAAITIDGNAIAGDVLSDGDLHSGVDFPAAGSGPVTVSLRYDQPQTIRSLQLFLANAPSDFRKGPLQPELQVLDESGEWQSITRLRLSKVPTTASFEAVIGQEFRLVFGHGGVDNVMNFAPAAGVDPRAVMGMNWSAASKPELMELSLSPQARVNAYEQKAGFSLVYNYYGLDEFAGSDVAGVAPSQVLDVSQYLQADGTLNWQPEQGQWQVLRLGYSLTGKTNHPATPEATGLEVDKHDADAVERYLRTYLDNYRDVVGGELMGEQGLQALLTDSIEAGPSNWTPKMVAQFKRLRGYDPTPWMPALTGVIIGSREQSDRFLYDYRRTLADLISTEHYGTVARVAHDYGLTVYGESLEGDRGLATLGDDLEMRRFADIPMAAMWTHNRDSGAAPKYKADMRGAASVAHLYGKPFVAAESLTSVLAPWAYAPADLQPMIDQEFLQGINRPVIHSVVHQPVEDKQPGLSLHIFGQFFSRHETWAPMAKPWINYMARNSYLLQQGRFVADVAYFYGEETPVGALLRNEYAQDIPTRYGYDFVSPDAVMNLLQTEGGDLVTAGGARYRVLFLSGTSQYMTLPVLKRLGELVAAGATVVGAAPTLSPSLADDDSAFAALVAKLWSGDPLTRVGKGRVINSRNVEDALQQLGVQPDFVAHGVTKSAAQNVVQGGVESAAAPLQFVHRAIEHGDIYYVSNQGDAQTVTAQFRVTGKAPQFWYADTGQSAPASYRIQGEVTEVELPMAAHQSYFVVFTEDTRDASRTVAVPQSTPLMTLTGEWQVSFEAGRGAPESMVLPQLAPLSEHADKGVKYFSGIATYHNQFTLAAKPDSGSLLLDLGQVGDVAEVWVNGQAAGIAWKPPYQVDIDALARVGDNKVEIRVANLWVNRLIGDLQPDVEESEKVTYTTIKTYLPNAPLRPSGLMGPVTLLQPAN</sequence>
<proteinExistence type="predicted"/>
<evidence type="ECO:0000313" key="4">
    <source>
        <dbReference type="Proteomes" id="UP000787472"/>
    </source>
</evidence>